<dbReference type="EMBL" id="SMKW01000034">
    <property type="protein sequence ID" value="TDD44238.1"/>
    <property type="molecule type" value="Genomic_DNA"/>
</dbReference>
<comment type="caution">
    <text evidence="8">The sequence shown here is derived from an EMBL/GenBank/DDBJ whole genome shotgun (WGS) entry which is preliminary data.</text>
</comment>
<dbReference type="RefSeq" id="WP_132488787.1">
    <property type="nucleotide sequence ID" value="NZ_SMKW01000034.1"/>
</dbReference>
<evidence type="ECO:0000256" key="2">
    <source>
        <dbReference type="ARBA" id="ARBA00022670"/>
    </source>
</evidence>
<sequence>MTKSATGIRAVYTARADAGQAKAIAATESPFTIEVRFLGGLTEVQQAAFTQAADRWVRVIVGDLPEVEIDGDVIDDVLILAQGARIDGPGRILGQAGPTHIRTAGSGASAFLPAKGAMSFDTDDLEKMEEERTLDDVITHEMGHVLGVGGQLWSRKGLLADEDGDNPTFTGRAAKQEYGRLRDGRPRAVPVENTGGAGTRGSHWRETVFRSELMSGFIAAKNNPLSRVTVASLQDLGYEVDMGAAEAYTLPNLLELAEEGTLVPHAAPVDLGIMLPTVPMELPAESLRR</sequence>
<dbReference type="Gene3D" id="3.40.390.10">
    <property type="entry name" value="Collagenase (Catalytic Domain)"/>
    <property type="match status" value="1"/>
</dbReference>
<proteinExistence type="predicted"/>
<evidence type="ECO:0000256" key="7">
    <source>
        <dbReference type="SAM" id="MobiDB-lite"/>
    </source>
</evidence>
<feature type="region of interest" description="Disordered" evidence="7">
    <location>
        <begin position="176"/>
        <end position="202"/>
    </location>
</feature>
<evidence type="ECO:0000256" key="4">
    <source>
        <dbReference type="ARBA" id="ARBA00022801"/>
    </source>
</evidence>
<keyword evidence="4" id="KW-0378">Hydrolase</keyword>
<dbReference type="GO" id="GO:0004222">
    <property type="term" value="F:metalloendopeptidase activity"/>
    <property type="evidence" value="ECO:0007669"/>
    <property type="project" value="InterPro"/>
</dbReference>
<protein>
    <submittedName>
        <fullName evidence="8">Peptidase</fullName>
    </submittedName>
</protein>
<dbReference type="GO" id="GO:0046872">
    <property type="term" value="F:metal ion binding"/>
    <property type="evidence" value="ECO:0007669"/>
    <property type="project" value="UniProtKB-KW"/>
</dbReference>
<accession>A0A4R4YH95</accession>
<dbReference type="GO" id="GO:0006508">
    <property type="term" value="P:proteolysis"/>
    <property type="evidence" value="ECO:0007669"/>
    <property type="project" value="UniProtKB-KW"/>
</dbReference>
<dbReference type="SUPFAM" id="SSF55486">
    <property type="entry name" value="Metalloproteases ('zincins'), catalytic domain"/>
    <property type="match status" value="2"/>
</dbReference>
<dbReference type="Proteomes" id="UP000294947">
    <property type="component" value="Unassembled WGS sequence"/>
</dbReference>
<keyword evidence="9" id="KW-1185">Reference proteome</keyword>
<dbReference type="Gene3D" id="3.90.132.10">
    <property type="entry name" value="Leishmanolysin , domain 2"/>
    <property type="match status" value="1"/>
</dbReference>
<gene>
    <name evidence="8" type="ORF">E1288_24215</name>
</gene>
<name>A0A4R4YH95_9PSEU</name>
<keyword evidence="5" id="KW-0862">Zinc</keyword>
<evidence type="ECO:0000313" key="8">
    <source>
        <dbReference type="EMBL" id="TDD44238.1"/>
    </source>
</evidence>
<keyword evidence="2" id="KW-0645">Protease</keyword>
<keyword evidence="6" id="KW-0482">Metalloprotease</keyword>
<evidence type="ECO:0000256" key="1">
    <source>
        <dbReference type="ARBA" id="ARBA00001947"/>
    </source>
</evidence>
<evidence type="ECO:0000256" key="5">
    <source>
        <dbReference type="ARBA" id="ARBA00022833"/>
    </source>
</evidence>
<dbReference type="InterPro" id="IPR001577">
    <property type="entry name" value="Peptidase_M8"/>
</dbReference>
<evidence type="ECO:0000256" key="6">
    <source>
        <dbReference type="ARBA" id="ARBA00023049"/>
    </source>
</evidence>
<feature type="compositionally biased region" description="Basic and acidic residues" evidence="7">
    <location>
        <begin position="176"/>
        <end position="186"/>
    </location>
</feature>
<keyword evidence="3" id="KW-0479">Metal-binding</keyword>
<dbReference type="Pfam" id="PF01457">
    <property type="entry name" value="Peptidase_M8"/>
    <property type="match status" value="1"/>
</dbReference>
<dbReference type="InterPro" id="IPR024079">
    <property type="entry name" value="MetalloPept_cat_dom_sf"/>
</dbReference>
<evidence type="ECO:0000256" key="3">
    <source>
        <dbReference type="ARBA" id="ARBA00022723"/>
    </source>
</evidence>
<dbReference type="GO" id="GO:0007155">
    <property type="term" value="P:cell adhesion"/>
    <property type="evidence" value="ECO:0007669"/>
    <property type="project" value="InterPro"/>
</dbReference>
<dbReference type="OrthoDB" id="61573at2"/>
<reference evidence="8 9" key="1">
    <citation type="submission" date="2019-03" db="EMBL/GenBank/DDBJ databases">
        <title>Draft genome sequences of novel Actinobacteria.</title>
        <authorList>
            <person name="Sahin N."/>
            <person name="Ay H."/>
            <person name="Saygin H."/>
        </authorList>
    </citation>
    <scope>NUCLEOTIDE SEQUENCE [LARGE SCALE GENOMIC DNA]</scope>
    <source>
        <strain evidence="8 9">7K502</strain>
    </source>
</reference>
<dbReference type="AlphaFoldDB" id="A0A4R4YH95"/>
<organism evidence="8 9">
    <name type="scientific">Saccharopolyspora elongata</name>
    <dbReference type="NCBI Taxonomy" id="2530387"/>
    <lineage>
        <taxon>Bacteria</taxon>
        <taxon>Bacillati</taxon>
        <taxon>Actinomycetota</taxon>
        <taxon>Actinomycetes</taxon>
        <taxon>Pseudonocardiales</taxon>
        <taxon>Pseudonocardiaceae</taxon>
        <taxon>Saccharopolyspora</taxon>
    </lineage>
</organism>
<comment type="cofactor">
    <cofactor evidence="1">
        <name>Zn(2+)</name>
        <dbReference type="ChEBI" id="CHEBI:29105"/>
    </cofactor>
</comment>
<dbReference type="GO" id="GO:0016020">
    <property type="term" value="C:membrane"/>
    <property type="evidence" value="ECO:0007669"/>
    <property type="project" value="InterPro"/>
</dbReference>
<evidence type="ECO:0000313" key="9">
    <source>
        <dbReference type="Proteomes" id="UP000294947"/>
    </source>
</evidence>